<sequence>MRITVGKKISEGKVEFKLRTNSENEVISIEEVIDKVKEEFIKNNLKL</sequence>
<evidence type="ECO:0000259" key="1">
    <source>
        <dbReference type="Pfam" id="PF03129"/>
    </source>
</evidence>
<reference evidence="2" key="1">
    <citation type="submission" date="2019-08" db="EMBL/GenBank/DDBJ databases">
        <authorList>
            <person name="Kucharzyk K."/>
            <person name="Murdoch R.W."/>
            <person name="Higgins S."/>
            <person name="Loffler F."/>
        </authorList>
    </citation>
    <scope>NUCLEOTIDE SEQUENCE</scope>
</reference>
<dbReference type="Pfam" id="PF03129">
    <property type="entry name" value="HGTP_anticodon"/>
    <property type="match status" value="1"/>
</dbReference>
<accession>A0A645G423</accession>
<feature type="domain" description="Anticodon-binding" evidence="1">
    <location>
        <begin position="2"/>
        <end position="39"/>
    </location>
</feature>
<evidence type="ECO:0000313" key="2">
    <source>
        <dbReference type="EMBL" id="MPN21657.1"/>
    </source>
</evidence>
<protein>
    <recommendedName>
        <fullName evidence="1">Anticodon-binding domain-containing protein</fullName>
    </recommendedName>
</protein>
<dbReference type="AlphaFoldDB" id="A0A645G423"/>
<proteinExistence type="predicted"/>
<organism evidence="2">
    <name type="scientific">bioreactor metagenome</name>
    <dbReference type="NCBI Taxonomy" id="1076179"/>
    <lineage>
        <taxon>unclassified sequences</taxon>
        <taxon>metagenomes</taxon>
        <taxon>ecological metagenomes</taxon>
    </lineage>
</organism>
<comment type="caution">
    <text evidence="2">The sequence shown here is derived from an EMBL/GenBank/DDBJ whole genome shotgun (WGS) entry which is preliminary data.</text>
</comment>
<dbReference type="SUPFAM" id="SSF52954">
    <property type="entry name" value="Class II aaRS ABD-related"/>
    <property type="match status" value="1"/>
</dbReference>
<dbReference type="InterPro" id="IPR004154">
    <property type="entry name" value="Anticodon-bd"/>
</dbReference>
<gene>
    <name evidence="2" type="ORF">SDC9_169037</name>
</gene>
<dbReference type="Gene3D" id="3.40.50.800">
    <property type="entry name" value="Anticodon-binding domain"/>
    <property type="match status" value="1"/>
</dbReference>
<dbReference type="InterPro" id="IPR036621">
    <property type="entry name" value="Anticodon-bd_dom_sf"/>
</dbReference>
<dbReference type="EMBL" id="VSSQ01069679">
    <property type="protein sequence ID" value="MPN21657.1"/>
    <property type="molecule type" value="Genomic_DNA"/>
</dbReference>
<name>A0A645G423_9ZZZZ</name>